<dbReference type="EMBL" id="JBAKBA010000008">
    <property type="protein sequence ID" value="MEL0658491.1"/>
    <property type="molecule type" value="Genomic_DNA"/>
</dbReference>
<dbReference type="Pfam" id="PF12893">
    <property type="entry name" value="Lumazine_bd_2"/>
    <property type="match status" value="1"/>
</dbReference>
<reference evidence="2 3" key="1">
    <citation type="submission" date="2024-02" db="EMBL/GenBank/DDBJ databases">
        <title>Bacteria isolated from the canopy kelp, Nereocystis luetkeana.</title>
        <authorList>
            <person name="Pfister C.A."/>
            <person name="Younker I.T."/>
            <person name="Light S.H."/>
        </authorList>
    </citation>
    <scope>NUCLEOTIDE SEQUENCE [LARGE SCALE GENOMIC DNA]</scope>
    <source>
        <strain evidence="2 3">TI.2.07</strain>
    </source>
</reference>
<dbReference type="RefSeq" id="WP_341627144.1">
    <property type="nucleotide sequence ID" value="NZ_JBAKBA010000008.1"/>
</dbReference>
<feature type="chain" id="PRO_5047260694" evidence="1">
    <location>
        <begin position="21"/>
        <end position="144"/>
    </location>
</feature>
<keyword evidence="1" id="KW-0732">Signal</keyword>
<dbReference type="InterPro" id="IPR032710">
    <property type="entry name" value="NTF2-like_dom_sf"/>
</dbReference>
<organism evidence="2 3">
    <name type="scientific">Psychromonas arctica</name>
    <dbReference type="NCBI Taxonomy" id="168275"/>
    <lineage>
        <taxon>Bacteria</taxon>
        <taxon>Pseudomonadati</taxon>
        <taxon>Pseudomonadota</taxon>
        <taxon>Gammaproteobacteria</taxon>
        <taxon>Alteromonadales</taxon>
        <taxon>Psychromonadaceae</taxon>
        <taxon>Psychromonas</taxon>
    </lineage>
</organism>
<accession>A0ABU9HA49</accession>
<evidence type="ECO:0000313" key="3">
    <source>
        <dbReference type="Proteomes" id="UP001366060"/>
    </source>
</evidence>
<feature type="signal peptide" evidence="1">
    <location>
        <begin position="1"/>
        <end position="20"/>
    </location>
</feature>
<dbReference type="SUPFAM" id="SSF54427">
    <property type="entry name" value="NTF2-like"/>
    <property type="match status" value="1"/>
</dbReference>
<evidence type="ECO:0000313" key="2">
    <source>
        <dbReference type="EMBL" id="MEL0658491.1"/>
    </source>
</evidence>
<evidence type="ECO:0000256" key="1">
    <source>
        <dbReference type="SAM" id="SignalP"/>
    </source>
</evidence>
<sequence>MLKSFLIIVGITFFSLNVQADKATDKVAIEAAVNDYFQGQGEASQTRLFRAFAADHATMVGVVKDDNGKEIIKSWKDMNSVLNKWAANENPVGGDRDGEILSLDIVDDRLAVVLFRSTNRFYDALTLTKINNEWKIIGKSYVLQ</sequence>
<dbReference type="InterPro" id="IPR039437">
    <property type="entry name" value="FrzH/put_lumazine-bd"/>
</dbReference>
<dbReference type="Gene3D" id="3.10.450.50">
    <property type="match status" value="1"/>
</dbReference>
<proteinExistence type="predicted"/>
<gene>
    <name evidence="2" type="ORF">V6255_04980</name>
</gene>
<keyword evidence="3" id="KW-1185">Reference proteome</keyword>
<dbReference type="Proteomes" id="UP001366060">
    <property type="component" value="Unassembled WGS sequence"/>
</dbReference>
<name>A0ABU9HA49_9GAMM</name>
<protein>
    <submittedName>
        <fullName evidence="2">Nuclear transport factor 2 family protein</fullName>
    </submittedName>
</protein>
<comment type="caution">
    <text evidence="2">The sequence shown here is derived from an EMBL/GenBank/DDBJ whole genome shotgun (WGS) entry which is preliminary data.</text>
</comment>